<dbReference type="AlphaFoldDB" id="A0A212IY87"/>
<proteinExistence type="predicted"/>
<organism evidence="1">
    <name type="scientific">uncultured Desulfovibrio sp</name>
    <dbReference type="NCBI Taxonomy" id="167968"/>
    <lineage>
        <taxon>Bacteria</taxon>
        <taxon>Pseudomonadati</taxon>
        <taxon>Thermodesulfobacteriota</taxon>
        <taxon>Desulfovibrionia</taxon>
        <taxon>Desulfovibrionales</taxon>
        <taxon>Desulfovibrionaceae</taxon>
        <taxon>Desulfovibrio</taxon>
        <taxon>environmental samples</taxon>
    </lineage>
</organism>
<protein>
    <submittedName>
        <fullName evidence="1">Uncharacterized protein</fullName>
    </submittedName>
</protein>
<gene>
    <name evidence="1" type="ORF">KM92DES2_10219</name>
</gene>
<reference evidence="1" key="1">
    <citation type="submission" date="2016-04" db="EMBL/GenBank/DDBJ databases">
        <authorList>
            <person name="Evans L.H."/>
            <person name="Alamgir A."/>
            <person name="Owens N."/>
            <person name="Weber N.D."/>
            <person name="Virtaneva K."/>
            <person name="Barbian K."/>
            <person name="Babar A."/>
            <person name="Rosenke K."/>
        </authorList>
    </citation>
    <scope>NUCLEOTIDE SEQUENCE</scope>
    <source>
        <strain evidence="1">92-2</strain>
    </source>
</reference>
<sequence length="74" mass="7878">MKAGLPACLPLFGLPGFIQWHTRKSGVEQAHGGGSAPDFHGDSLLSSMALSMSRKSQKNCTLSINTRKKALLVP</sequence>
<name>A0A212IY87_9BACT</name>
<dbReference type="EMBL" id="FLUP01000001">
    <property type="protein sequence ID" value="SBV92074.1"/>
    <property type="molecule type" value="Genomic_DNA"/>
</dbReference>
<evidence type="ECO:0000313" key="1">
    <source>
        <dbReference type="EMBL" id="SBV92074.1"/>
    </source>
</evidence>
<accession>A0A212IY87</accession>